<evidence type="ECO:0000313" key="2">
    <source>
        <dbReference type="Proteomes" id="UP000237347"/>
    </source>
</evidence>
<dbReference type="Proteomes" id="UP000237347">
    <property type="component" value="Unassembled WGS sequence"/>
</dbReference>
<accession>A0AAW0KAT0</accession>
<comment type="caution">
    <text evidence="1">The sequence shown here is derived from an EMBL/GenBank/DDBJ whole genome shotgun (WGS) entry which is preliminary data.</text>
</comment>
<sequence length="117" mass="12911">MEFLFQGKDMATGSFSNSLGDVDAQEPMASSTQMDFDVDLEELSKRKQIEKLAANLEPSFCMFIIFGHVCSFWAFDLMAVGVFYGDVEVAGSVVICVVNDYDDGIGYGSYGWKEIEG</sequence>
<proteinExistence type="predicted"/>
<keyword evidence="2" id="KW-1185">Reference proteome</keyword>
<dbReference type="AlphaFoldDB" id="A0AAW0KAT0"/>
<reference evidence="1 2" key="1">
    <citation type="journal article" date="2018" name="Sci. Data">
        <title>The draft genome sequence of cork oak.</title>
        <authorList>
            <person name="Ramos A.M."/>
            <person name="Usie A."/>
            <person name="Barbosa P."/>
            <person name="Barros P.M."/>
            <person name="Capote T."/>
            <person name="Chaves I."/>
            <person name="Simoes F."/>
            <person name="Abreu I."/>
            <person name="Carrasquinho I."/>
            <person name="Faro C."/>
            <person name="Guimaraes J.B."/>
            <person name="Mendonca D."/>
            <person name="Nobrega F."/>
            <person name="Rodrigues L."/>
            <person name="Saibo N.J.M."/>
            <person name="Varela M.C."/>
            <person name="Egas C."/>
            <person name="Matos J."/>
            <person name="Miguel C.M."/>
            <person name="Oliveira M.M."/>
            <person name="Ricardo C.P."/>
            <person name="Goncalves S."/>
        </authorList>
    </citation>
    <scope>NUCLEOTIDE SEQUENCE [LARGE SCALE GENOMIC DNA]</scope>
    <source>
        <strain evidence="2">cv. HL8</strain>
    </source>
</reference>
<gene>
    <name evidence="1" type="ORF">CFP56_023021</name>
</gene>
<protein>
    <submittedName>
        <fullName evidence="1">Uncharacterized protein</fullName>
    </submittedName>
</protein>
<dbReference type="EMBL" id="PKMF04000363">
    <property type="protein sequence ID" value="KAK7835828.1"/>
    <property type="molecule type" value="Genomic_DNA"/>
</dbReference>
<name>A0AAW0KAT0_QUESU</name>
<evidence type="ECO:0000313" key="1">
    <source>
        <dbReference type="EMBL" id="KAK7835828.1"/>
    </source>
</evidence>
<organism evidence="1 2">
    <name type="scientific">Quercus suber</name>
    <name type="common">Cork oak</name>
    <dbReference type="NCBI Taxonomy" id="58331"/>
    <lineage>
        <taxon>Eukaryota</taxon>
        <taxon>Viridiplantae</taxon>
        <taxon>Streptophyta</taxon>
        <taxon>Embryophyta</taxon>
        <taxon>Tracheophyta</taxon>
        <taxon>Spermatophyta</taxon>
        <taxon>Magnoliopsida</taxon>
        <taxon>eudicotyledons</taxon>
        <taxon>Gunneridae</taxon>
        <taxon>Pentapetalae</taxon>
        <taxon>rosids</taxon>
        <taxon>fabids</taxon>
        <taxon>Fagales</taxon>
        <taxon>Fagaceae</taxon>
        <taxon>Quercus</taxon>
    </lineage>
</organism>